<name>A0AAD4QNV5_9AGAM</name>
<dbReference type="PANTHER" id="PTHR47332">
    <property type="entry name" value="SET DOMAIN-CONTAINING PROTEIN 5"/>
    <property type="match status" value="1"/>
</dbReference>
<evidence type="ECO:0000313" key="5">
    <source>
        <dbReference type="Proteomes" id="UP001203297"/>
    </source>
</evidence>
<dbReference type="Proteomes" id="UP001203297">
    <property type="component" value="Unassembled WGS sequence"/>
</dbReference>
<dbReference type="CDD" id="cd20071">
    <property type="entry name" value="SET_SMYD"/>
    <property type="match status" value="1"/>
</dbReference>
<dbReference type="PANTHER" id="PTHR47332:SF4">
    <property type="entry name" value="SET DOMAIN-CONTAINING PROTEIN 5"/>
    <property type="match status" value="1"/>
</dbReference>
<feature type="region of interest" description="Disordered" evidence="1">
    <location>
        <begin position="1"/>
        <end position="26"/>
    </location>
</feature>
<dbReference type="InterPro" id="IPR011990">
    <property type="entry name" value="TPR-like_helical_dom_sf"/>
</dbReference>
<dbReference type="PROSITE" id="PS50280">
    <property type="entry name" value="SET"/>
    <property type="match status" value="1"/>
</dbReference>
<dbReference type="Gene3D" id="1.25.40.10">
    <property type="entry name" value="Tetratricopeptide repeat domain"/>
    <property type="match status" value="1"/>
</dbReference>
<proteinExistence type="predicted"/>
<reference evidence="4" key="1">
    <citation type="journal article" date="2022" name="New Phytol.">
        <title>Evolutionary transition to the ectomycorrhizal habit in the genomes of a hyperdiverse lineage of mushroom-forming fungi.</title>
        <authorList>
            <person name="Looney B."/>
            <person name="Miyauchi S."/>
            <person name="Morin E."/>
            <person name="Drula E."/>
            <person name="Courty P.E."/>
            <person name="Kohler A."/>
            <person name="Kuo A."/>
            <person name="LaButti K."/>
            <person name="Pangilinan J."/>
            <person name="Lipzen A."/>
            <person name="Riley R."/>
            <person name="Andreopoulos W."/>
            <person name="He G."/>
            <person name="Johnson J."/>
            <person name="Nolan M."/>
            <person name="Tritt A."/>
            <person name="Barry K.W."/>
            <person name="Grigoriev I.V."/>
            <person name="Nagy L.G."/>
            <person name="Hibbett D."/>
            <person name="Henrissat B."/>
            <person name="Matheny P.B."/>
            <person name="Labbe J."/>
            <person name="Martin F.M."/>
        </authorList>
    </citation>
    <scope>NUCLEOTIDE SEQUENCE</scope>
    <source>
        <strain evidence="4">BPL690</strain>
    </source>
</reference>
<dbReference type="AlphaFoldDB" id="A0AAD4QNV5"/>
<keyword evidence="2" id="KW-0472">Membrane</keyword>
<dbReference type="SMART" id="SM00317">
    <property type="entry name" value="SET"/>
    <property type="match status" value="1"/>
</dbReference>
<accession>A0AAD4QNV5</accession>
<feature type="domain" description="SET" evidence="3">
    <location>
        <begin position="87"/>
        <end position="235"/>
    </location>
</feature>
<dbReference type="Pfam" id="PF00856">
    <property type="entry name" value="SET"/>
    <property type="match status" value="1"/>
</dbReference>
<gene>
    <name evidence="4" type="ORF">B0F90DRAFT_1705391</name>
</gene>
<comment type="caution">
    <text evidence="4">The sequence shown here is derived from an EMBL/GenBank/DDBJ whole genome shotgun (WGS) entry which is preliminary data.</text>
</comment>
<evidence type="ECO:0000259" key="3">
    <source>
        <dbReference type="PROSITE" id="PS50280"/>
    </source>
</evidence>
<keyword evidence="2" id="KW-0812">Transmembrane</keyword>
<keyword evidence="5" id="KW-1185">Reference proteome</keyword>
<evidence type="ECO:0000256" key="1">
    <source>
        <dbReference type="SAM" id="MobiDB-lite"/>
    </source>
</evidence>
<feature type="transmembrane region" description="Helical" evidence="2">
    <location>
        <begin position="46"/>
        <end position="66"/>
    </location>
</feature>
<sequence length="378" mass="41931">MSIHQRPTGHRREVASKSNDSFDNHSRSSKVAYGCRSASIQACLTSWTWTAFTLTCAAVLLSWLYWAPALTRIPILFSSPEPRESGPGFVVSDLPGRGKGMIAVRDIRRGELLIREPPLILVPRQITTSPSQLILDLVQQLSPDQAASFYNLSHVNLPQGLSSEEFTRQLPLAIFQTNSVAAGPNVGLFPTMARLNHGCSHAFNSVYSWREREEVLVVHALKDIKRGEELLTAYFRTQQSREERRYYLKQNYGFHCMCACCALPDKESKISDDRLTTMSDLYKRLSTWGEGVIDGSEAIRIVKRIWALGEEEGYTSERGRLAADASLVAATLSDAEAVVEWAKLGLQWASYELGSDSDLAEEMRIVISGAKGGSVSIA</sequence>
<dbReference type="InterPro" id="IPR053185">
    <property type="entry name" value="SET_domain_protein"/>
</dbReference>
<keyword evidence="2" id="KW-1133">Transmembrane helix</keyword>
<feature type="compositionally biased region" description="Basic and acidic residues" evidence="1">
    <location>
        <begin position="10"/>
        <end position="26"/>
    </location>
</feature>
<dbReference type="InterPro" id="IPR046341">
    <property type="entry name" value="SET_dom_sf"/>
</dbReference>
<evidence type="ECO:0000313" key="4">
    <source>
        <dbReference type="EMBL" id="KAI0304399.1"/>
    </source>
</evidence>
<dbReference type="EMBL" id="WTXG01000007">
    <property type="protein sequence ID" value="KAI0304399.1"/>
    <property type="molecule type" value="Genomic_DNA"/>
</dbReference>
<organism evidence="4 5">
    <name type="scientific">Multifurca ochricompacta</name>
    <dbReference type="NCBI Taxonomy" id="376703"/>
    <lineage>
        <taxon>Eukaryota</taxon>
        <taxon>Fungi</taxon>
        <taxon>Dikarya</taxon>
        <taxon>Basidiomycota</taxon>
        <taxon>Agaricomycotina</taxon>
        <taxon>Agaricomycetes</taxon>
        <taxon>Russulales</taxon>
        <taxon>Russulaceae</taxon>
        <taxon>Multifurca</taxon>
    </lineage>
</organism>
<protein>
    <recommendedName>
        <fullName evidence="3">SET domain-containing protein</fullName>
    </recommendedName>
</protein>
<dbReference type="SUPFAM" id="SSF82199">
    <property type="entry name" value="SET domain"/>
    <property type="match status" value="1"/>
</dbReference>
<dbReference type="InterPro" id="IPR001214">
    <property type="entry name" value="SET_dom"/>
</dbReference>
<evidence type="ECO:0000256" key="2">
    <source>
        <dbReference type="SAM" id="Phobius"/>
    </source>
</evidence>
<dbReference type="Gene3D" id="2.170.270.10">
    <property type="entry name" value="SET domain"/>
    <property type="match status" value="1"/>
</dbReference>